<dbReference type="Proteomes" id="UP000011135">
    <property type="component" value="Unassembled WGS sequence"/>
</dbReference>
<comment type="caution">
    <text evidence="4">The sequence shown here is derived from an EMBL/GenBank/DDBJ whole genome shotgun (WGS) entry which is preliminary data.</text>
</comment>
<dbReference type="InterPro" id="IPR007197">
    <property type="entry name" value="rSAM"/>
</dbReference>
<dbReference type="GO" id="GO:0046872">
    <property type="term" value="F:metal ion binding"/>
    <property type="evidence" value="ECO:0007669"/>
    <property type="project" value="UniProtKB-UniRule"/>
</dbReference>
<comment type="function">
    <text evidence="2">Probably acts as a heme chaperone, transferring heme to an unknown acceptor. Binds one molecule of heme per monomer, possibly covalently. Binds 1 [4Fe-4S] cluster. The cluster is coordinated with 3 cysteines and an exchangeable S-adenosyl-L-methionine.</text>
</comment>
<keyword evidence="2" id="KW-0949">S-adenosyl-L-methionine</keyword>
<gene>
    <name evidence="4" type="ORF">C900_04585</name>
</gene>
<accession>L8JRA8</accession>
<evidence type="ECO:0000313" key="4">
    <source>
        <dbReference type="EMBL" id="ELR69882.1"/>
    </source>
</evidence>
<evidence type="ECO:0000256" key="2">
    <source>
        <dbReference type="RuleBase" id="RU364116"/>
    </source>
</evidence>
<reference evidence="4 5" key="1">
    <citation type="submission" date="2012-12" db="EMBL/GenBank/DDBJ databases">
        <title>Genome assembly of Fulvivirga imtechensis AK7.</title>
        <authorList>
            <person name="Nupur N."/>
            <person name="Khatri I."/>
            <person name="Kumar R."/>
            <person name="Subramanian S."/>
            <person name="Pinnaka A."/>
        </authorList>
    </citation>
    <scope>NUCLEOTIDE SEQUENCE [LARGE SCALE GENOMIC DNA]</scope>
    <source>
        <strain evidence="4 5">AK7</strain>
    </source>
</reference>
<dbReference type="eggNOG" id="COG0635">
    <property type="taxonomic scope" value="Bacteria"/>
</dbReference>
<dbReference type="PANTHER" id="PTHR13932">
    <property type="entry name" value="COPROPORPHYRINIGEN III OXIDASE"/>
    <property type="match status" value="1"/>
</dbReference>
<evidence type="ECO:0000313" key="5">
    <source>
        <dbReference type="Proteomes" id="UP000011135"/>
    </source>
</evidence>
<keyword evidence="2" id="KW-0408">Iron</keyword>
<dbReference type="STRING" id="1237149.C900_04585"/>
<dbReference type="SMART" id="SM00729">
    <property type="entry name" value="Elp3"/>
    <property type="match status" value="1"/>
</dbReference>
<protein>
    <recommendedName>
        <fullName evidence="2">Heme chaperone HemW</fullName>
    </recommendedName>
</protein>
<keyword evidence="2" id="KW-0143">Chaperone</keyword>
<comment type="subcellular location">
    <subcellularLocation>
        <location evidence="2">Cytoplasm</location>
    </subcellularLocation>
</comment>
<keyword evidence="5" id="KW-1185">Reference proteome</keyword>
<dbReference type="EMBL" id="AMZN01000066">
    <property type="protein sequence ID" value="ELR69882.1"/>
    <property type="molecule type" value="Genomic_DNA"/>
</dbReference>
<keyword evidence="2" id="KW-0349">Heme</keyword>
<sequence>MNEMTDALCTELKLQKDYLENEMIGSIYFGGGTPSLLNKKQLVQLLASVKMFYNVSEESEITLEANPDDLNSEKLDMLFNAGVNRLSIGIQSFNQETLKFLNRAHTSNQAVECIAAARKAGFSNISIDLIYAILYGDHQLWKADLAMALEIAPEHISSYCLTIEPKTVFGNWLKKGSIPAVEEEYAAQQFEILIETLTNAGYEQYEVSNFSKPGYHSRHNSSYWKQEKYLGVGPSAHSYNGDVRQFNVNNNGKYLKALSQEEVPFEVDELGTAEKINEYLLTTLRTKWGANLEKLISEWNYDLNSIQRNYLNQLFEKKYAIIEDGHLKLTSSGLLLADRISSDLFKD</sequence>
<keyword evidence="2" id="KW-0411">Iron-sulfur</keyword>
<dbReference type="PROSITE" id="PS51918">
    <property type="entry name" value="RADICAL_SAM"/>
    <property type="match status" value="1"/>
</dbReference>
<feature type="domain" description="Radical SAM core" evidence="3">
    <location>
        <begin position="1"/>
        <end position="203"/>
    </location>
</feature>
<dbReference type="NCBIfam" id="TIGR00539">
    <property type="entry name" value="hemN_rel"/>
    <property type="match status" value="1"/>
</dbReference>
<dbReference type="Gene3D" id="3.30.750.200">
    <property type="match status" value="1"/>
</dbReference>
<name>L8JRA8_9BACT</name>
<dbReference type="InterPro" id="IPR004559">
    <property type="entry name" value="HemW-like"/>
</dbReference>
<keyword evidence="2" id="KW-0004">4Fe-4S</keyword>
<dbReference type="InterPro" id="IPR006638">
    <property type="entry name" value="Elp3/MiaA/NifB-like_rSAM"/>
</dbReference>
<dbReference type="PATRIC" id="fig|1237149.3.peg.4101"/>
<evidence type="ECO:0000259" key="3">
    <source>
        <dbReference type="PROSITE" id="PS51918"/>
    </source>
</evidence>
<dbReference type="GO" id="GO:0004109">
    <property type="term" value="F:coproporphyrinogen oxidase activity"/>
    <property type="evidence" value="ECO:0007669"/>
    <property type="project" value="InterPro"/>
</dbReference>
<dbReference type="AlphaFoldDB" id="L8JRA8"/>
<dbReference type="SUPFAM" id="SSF102114">
    <property type="entry name" value="Radical SAM enzymes"/>
    <property type="match status" value="1"/>
</dbReference>
<dbReference type="Pfam" id="PF04055">
    <property type="entry name" value="Radical_SAM"/>
    <property type="match status" value="1"/>
</dbReference>
<evidence type="ECO:0000256" key="1">
    <source>
        <dbReference type="ARBA" id="ARBA00006100"/>
    </source>
</evidence>
<comment type="similarity">
    <text evidence="1">Belongs to the anaerobic coproporphyrinogen-III oxidase family. HemW subfamily.</text>
</comment>
<dbReference type="PANTHER" id="PTHR13932:SF5">
    <property type="entry name" value="RADICAL S-ADENOSYL METHIONINE DOMAIN-CONTAINING PROTEIN 1, MITOCHONDRIAL"/>
    <property type="match status" value="1"/>
</dbReference>
<keyword evidence="2" id="KW-0963">Cytoplasm</keyword>
<keyword evidence="2" id="KW-0479">Metal-binding</keyword>
<dbReference type="GO" id="GO:0005737">
    <property type="term" value="C:cytoplasm"/>
    <property type="evidence" value="ECO:0007669"/>
    <property type="project" value="UniProtKB-SubCell"/>
</dbReference>
<dbReference type="GO" id="GO:0051539">
    <property type="term" value="F:4 iron, 4 sulfur cluster binding"/>
    <property type="evidence" value="ECO:0007669"/>
    <property type="project" value="UniProtKB-UniRule"/>
</dbReference>
<dbReference type="InterPro" id="IPR058240">
    <property type="entry name" value="rSAM_sf"/>
</dbReference>
<proteinExistence type="inferred from homology"/>
<organism evidence="4 5">
    <name type="scientific">Fulvivirga imtechensis AK7</name>
    <dbReference type="NCBI Taxonomy" id="1237149"/>
    <lineage>
        <taxon>Bacteria</taxon>
        <taxon>Pseudomonadati</taxon>
        <taxon>Bacteroidota</taxon>
        <taxon>Cytophagia</taxon>
        <taxon>Cytophagales</taxon>
        <taxon>Fulvivirgaceae</taxon>
        <taxon>Fulvivirga</taxon>
    </lineage>
</organism>
<dbReference type="GO" id="GO:0006779">
    <property type="term" value="P:porphyrin-containing compound biosynthetic process"/>
    <property type="evidence" value="ECO:0007669"/>
    <property type="project" value="InterPro"/>
</dbReference>
<dbReference type="InterPro" id="IPR034505">
    <property type="entry name" value="Coproporphyrinogen-III_oxidase"/>
</dbReference>